<sequence>MRYFIELSYHGKNYHGWQKQPNAPSVQETIEKGMSLLLREPVTITGAGRTDTGVHARQMFAHFNTEVKLNAEDLTYKLNSLLARDIAISRIFPVQDDAHARFDAVSRTYEYWIVQKKDPFMNDFAYNLHYPIDIDKMNRAAEALFEHSDFQCFSKSKTDVKTYLCKIEHARWEFVKGKLVFTITADRFLRNMVRAIVGTLLDVGLGKMPEENVKKIIESKNRSKAGVSVPAHGLYLTKITYPYIRDHEPTPPLTIKNNEHK</sequence>
<comment type="function">
    <text evidence="4">Formation of pseudouridine at positions 38, 39 and 40 in the anticodon stem and loop of transfer RNAs.</text>
</comment>
<comment type="subunit">
    <text evidence="4">Homodimer.</text>
</comment>
<evidence type="ECO:0000313" key="10">
    <source>
        <dbReference type="Proteomes" id="UP000653730"/>
    </source>
</evidence>
<dbReference type="InterPro" id="IPR020103">
    <property type="entry name" value="PsdUridine_synth_cat_dom_sf"/>
</dbReference>
<comment type="caution">
    <text evidence="9">The sequence shown here is derived from an EMBL/GenBank/DDBJ whole genome shotgun (WGS) entry which is preliminary data.</text>
</comment>
<dbReference type="Gene3D" id="3.30.70.580">
    <property type="entry name" value="Pseudouridine synthase I, catalytic domain, N-terminal subdomain"/>
    <property type="match status" value="1"/>
</dbReference>
<reference evidence="9 10" key="1">
    <citation type="submission" date="2020-09" db="EMBL/GenBank/DDBJ databases">
        <title>Sinomicrobium weinanense sp. nov., a halophilic bacteria isolated from saline-alkali soil.</title>
        <authorList>
            <person name="Wu P."/>
            <person name="Ren H."/>
            <person name="Mei Y."/>
            <person name="Liang Y."/>
            <person name="Chen Z."/>
        </authorList>
    </citation>
    <scope>NUCLEOTIDE SEQUENCE [LARGE SCALE GENOMIC DNA]</scope>
    <source>
        <strain evidence="9 10">FJxs</strain>
    </source>
</reference>
<evidence type="ECO:0000313" key="9">
    <source>
        <dbReference type="EMBL" id="MBC9797602.1"/>
    </source>
</evidence>
<feature type="domain" description="Pseudouridine synthase I TruA alpha/beta" evidence="8">
    <location>
        <begin position="8"/>
        <end position="103"/>
    </location>
</feature>
<dbReference type="PIRSF" id="PIRSF001430">
    <property type="entry name" value="tRNA_psdUrid_synth"/>
    <property type="match status" value="1"/>
</dbReference>
<dbReference type="Gene3D" id="3.30.70.660">
    <property type="entry name" value="Pseudouridine synthase I, catalytic domain, C-terminal subdomain"/>
    <property type="match status" value="1"/>
</dbReference>
<dbReference type="GO" id="GO:0160147">
    <property type="term" value="F:tRNA pseudouridine(38-40) synthase activity"/>
    <property type="evidence" value="ECO:0007669"/>
    <property type="project" value="UniProtKB-EC"/>
</dbReference>
<dbReference type="RefSeq" id="WP_187966735.1">
    <property type="nucleotide sequence ID" value="NZ_JACVDC010000065.1"/>
</dbReference>
<name>A0A926Q3H3_9FLAO</name>
<dbReference type="PANTHER" id="PTHR11142:SF0">
    <property type="entry name" value="TRNA PSEUDOURIDINE SYNTHASE-LIKE 1"/>
    <property type="match status" value="1"/>
</dbReference>
<dbReference type="InterPro" id="IPR020095">
    <property type="entry name" value="PsdUridine_synth_TruA_C"/>
</dbReference>
<keyword evidence="3 4" id="KW-0413">Isomerase</keyword>
<evidence type="ECO:0000256" key="1">
    <source>
        <dbReference type="ARBA" id="ARBA00009375"/>
    </source>
</evidence>
<feature type="binding site" evidence="4 6">
    <location>
        <position position="109"/>
    </location>
    <ligand>
        <name>substrate</name>
    </ligand>
</feature>
<dbReference type="HAMAP" id="MF_00171">
    <property type="entry name" value="TruA"/>
    <property type="match status" value="1"/>
</dbReference>
<evidence type="ECO:0000256" key="7">
    <source>
        <dbReference type="RuleBase" id="RU003792"/>
    </source>
</evidence>
<dbReference type="AlphaFoldDB" id="A0A926Q3H3"/>
<evidence type="ECO:0000256" key="2">
    <source>
        <dbReference type="ARBA" id="ARBA00022694"/>
    </source>
</evidence>
<comment type="similarity">
    <text evidence="1 4 7">Belongs to the tRNA pseudouridine synthase TruA family.</text>
</comment>
<comment type="catalytic activity">
    <reaction evidence="4 7">
        <text>uridine(38/39/40) in tRNA = pseudouridine(38/39/40) in tRNA</text>
        <dbReference type="Rhea" id="RHEA:22376"/>
        <dbReference type="Rhea" id="RHEA-COMP:10085"/>
        <dbReference type="Rhea" id="RHEA-COMP:10087"/>
        <dbReference type="ChEBI" id="CHEBI:65314"/>
        <dbReference type="ChEBI" id="CHEBI:65315"/>
        <dbReference type="EC" id="5.4.99.12"/>
    </reaction>
</comment>
<dbReference type="InterPro" id="IPR020097">
    <property type="entry name" value="PsdUridine_synth_TruA_a/b_dom"/>
</dbReference>
<dbReference type="CDD" id="cd02570">
    <property type="entry name" value="PseudoU_synth_EcTruA"/>
    <property type="match status" value="1"/>
</dbReference>
<evidence type="ECO:0000259" key="8">
    <source>
        <dbReference type="Pfam" id="PF01416"/>
    </source>
</evidence>
<evidence type="ECO:0000256" key="5">
    <source>
        <dbReference type="PIRSR" id="PIRSR001430-1"/>
    </source>
</evidence>
<evidence type="ECO:0000256" key="3">
    <source>
        <dbReference type="ARBA" id="ARBA00023235"/>
    </source>
</evidence>
<keyword evidence="10" id="KW-1185">Reference proteome</keyword>
<keyword evidence="2 4" id="KW-0819">tRNA processing</keyword>
<dbReference type="PANTHER" id="PTHR11142">
    <property type="entry name" value="PSEUDOURIDYLATE SYNTHASE"/>
    <property type="match status" value="1"/>
</dbReference>
<evidence type="ECO:0000256" key="4">
    <source>
        <dbReference type="HAMAP-Rule" id="MF_00171"/>
    </source>
</evidence>
<dbReference type="InterPro" id="IPR020094">
    <property type="entry name" value="TruA/RsuA/RluB/E/F_N"/>
</dbReference>
<dbReference type="GO" id="GO:0003723">
    <property type="term" value="F:RNA binding"/>
    <property type="evidence" value="ECO:0007669"/>
    <property type="project" value="InterPro"/>
</dbReference>
<dbReference type="GO" id="GO:0031119">
    <property type="term" value="P:tRNA pseudouridine synthesis"/>
    <property type="evidence" value="ECO:0007669"/>
    <property type="project" value="UniProtKB-UniRule"/>
</dbReference>
<dbReference type="SUPFAM" id="SSF55120">
    <property type="entry name" value="Pseudouridine synthase"/>
    <property type="match status" value="1"/>
</dbReference>
<dbReference type="InterPro" id="IPR001406">
    <property type="entry name" value="PsdUridine_synth_TruA"/>
</dbReference>
<evidence type="ECO:0000256" key="6">
    <source>
        <dbReference type="PIRSR" id="PIRSR001430-2"/>
    </source>
</evidence>
<feature type="domain" description="Pseudouridine synthase I TruA alpha/beta" evidence="8">
    <location>
        <begin position="141"/>
        <end position="242"/>
    </location>
</feature>
<dbReference type="Proteomes" id="UP000653730">
    <property type="component" value="Unassembled WGS sequence"/>
</dbReference>
<protein>
    <recommendedName>
        <fullName evidence="4">tRNA pseudouridine synthase A</fullName>
        <ecNumber evidence="4">5.4.99.12</ecNumber>
    </recommendedName>
    <alternativeName>
        <fullName evidence="4">tRNA pseudouridine(38-40) synthase</fullName>
    </alternativeName>
    <alternativeName>
        <fullName evidence="4">tRNA pseudouridylate synthase I</fullName>
    </alternativeName>
    <alternativeName>
        <fullName evidence="4">tRNA-uridine isomerase I</fullName>
    </alternativeName>
</protein>
<accession>A0A926Q3H3</accession>
<dbReference type="NCBIfam" id="TIGR00071">
    <property type="entry name" value="hisT_truA"/>
    <property type="match status" value="1"/>
</dbReference>
<feature type="active site" description="Nucleophile" evidence="4 5">
    <location>
        <position position="51"/>
    </location>
</feature>
<gene>
    <name evidence="4 9" type="primary">truA</name>
    <name evidence="9" type="ORF">IBL28_16625</name>
</gene>
<dbReference type="EC" id="5.4.99.12" evidence="4"/>
<proteinExistence type="inferred from homology"/>
<comment type="caution">
    <text evidence="4">Lacks conserved residue(s) required for the propagation of feature annotation.</text>
</comment>
<dbReference type="EMBL" id="JACVDC010000065">
    <property type="protein sequence ID" value="MBC9797602.1"/>
    <property type="molecule type" value="Genomic_DNA"/>
</dbReference>
<dbReference type="FunFam" id="3.30.70.580:FF:000001">
    <property type="entry name" value="tRNA pseudouridine synthase A"/>
    <property type="match status" value="1"/>
</dbReference>
<dbReference type="Pfam" id="PF01416">
    <property type="entry name" value="PseudoU_synth_1"/>
    <property type="match status" value="2"/>
</dbReference>
<organism evidence="9 10">
    <name type="scientific">Sinomicrobium weinanense</name>
    <dbReference type="NCBI Taxonomy" id="2842200"/>
    <lineage>
        <taxon>Bacteria</taxon>
        <taxon>Pseudomonadati</taxon>
        <taxon>Bacteroidota</taxon>
        <taxon>Flavobacteriia</taxon>
        <taxon>Flavobacteriales</taxon>
        <taxon>Flavobacteriaceae</taxon>
        <taxon>Sinomicrobium</taxon>
    </lineage>
</organism>